<dbReference type="InterPro" id="IPR022644">
    <property type="entry name" value="De-COase2_N"/>
</dbReference>
<sequence>MTDRIREFLRARRDLGRDEGPVMVLDLDVVRENYDAFARALPDTRVFYAVKANPAPEVLRLLASLGSCFDTASVVEVQMALAAGATADRISFGNTIKKERCIGRALDLGVRLFAVDCEAEVEKIVRAADAAGIPADEVQVFCRILCDGAGAEWPLSRKFGCVPEMAVDVLEHAHRLGLHAYGVSFHVGSQQGNTEAWDGALASASTIFRECALRGIALSMVNLGGGFPTKYLKQVPGVESYGDAIFRALTKHFGNRLPETIIEPGRGMVGNAGMIEAEVILVSKKSDEADEIRWVYLDIGKFGGLAETMDESIRYAIRTDHDEDRMVPCVLAGPTCDSADVLYEKTPYPLPVSLAIGDKVLIEGAGAYTTTYAAVAFNGFPPLASYVI</sequence>
<evidence type="ECO:0000256" key="1">
    <source>
        <dbReference type="ARBA" id="ARBA00001933"/>
    </source>
</evidence>
<reference evidence="10 11" key="1">
    <citation type="submission" date="2019-01" db="EMBL/GenBank/DDBJ databases">
        <authorList>
            <person name="Chen W.-M."/>
        </authorList>
    </citation>
    <scope>NUCLEOTIDE SEQUENCE [LARGE SCALE GENOMIC DNA]</scope>
    <source>
        <strain evidence="10 11">TER-1</strain>
    </source>
</reference>
<accession>A0A3S2YPA6</accession>
<dbReference type="SUPFAM" id="SSF50621">
    <property type="entry name" value="Alanine racemase C-terminal domain-like"/>
    <property type="match status" value="1"/>
</dbReference>
<dbReference type="SUPFAM" id="SSF51419">
    <property type="entry name" value="PLP-binding barrel"/>
    <property type="match status" value="1"/>
</dbReference>
<dbReference type="OrthoDB" id="9802147at2"/>
<protein>
    <recommendedName>
        <fullName evidence="6">ornithine decarboxylase</fullName>
        <ecNumber evidence="6">4.1.1.17</ecNumber>
    </recommendedName>
</protein>
<dbReference type="Gene3D" id="2.40.37.10">
    <property type="entry name" value="Lyase, Ornithine Decarboxylase, Chain A, domain 1"/>
    <property type="match status" value="1"/>
</dbReference>
<evidence type="ECO:0000256" key="7">
    <source>
        <dbReference type="ARBA" id="ARBA00049127"/>
    </source>
</evidence>
<evidence type="ECO:0000256" key="4">
    <source>
        <dbReference type="ARBA" id="ARBA00023239"/>
    </source>
</evidence>
<dbReference type="Proteomes" id="UP000286997">
    <property type="component" value="Unassembled WGS sequence"/>
</dbReference>
<evidence type="ECO:0000256" key="8">
    <source>
        <dbReference type="PIRSR" id="PIRSR600183-50"/>
    </source>
</evidence>
<dbReference type="InterPro" id="IPR029066">
    <property type="entry name" value="PLP-binding_barrel"/>
</dbReference>
<dbReference type="Pfam" id="PF02784">
    <property type="entry name" value="Orn_Arg_deC_N"/>
    <property type="match status" value="1"/>
</dbReference>
<feature type="modified residue" description="N6-(pyridoxal phosphate)lysine" evidence="8">
    <location>
        <position position="51"/>
    </location>
</feature>
<dbReference type="EC" id="4.1.1.17" evidence="6"/>
<dbReference type="InterPro" id="IPR009006">
    <property type="entry name" value="Ala_racemase/Decarboxylase_C"/>
</dbReference>
<dbReference type="GO" id="GO:0005737">
    <property type="term" value="C:cytoplasm"/>
    <property type="evidence" value="ECO:0007669"/>
    <property type="project" value="TreeGrafter"/>
</dbReference>
<evidence type="ECO:0000259" key="9">
    <source>
        <dbReference type="Pfam" id="PF02784"/>
    </source>
</evidence>
<evidence type="ECO:0000256" key="6">
    <source>
        <dbReference type="ARBA" id="ARBA00034138"/>
    </source>
</evidence>
<evidence type="ECO:0000313" key="10">
    <source>
        <dbReference type="EMBL" id="RVU16197.1"/>
    </source>
</evidence>
<comment type="catalytic activity">
    <reaction evidence="7">
        <text>L-ornithine + H(+) = putrescine + CO2</text>
        <dbReference type="Rhea" id="RHEA:22964"/>
        <dbReference type="ChEBI" id="CHEBI:15378"/>
        <dbReference type="ChEBI" id="CHEBI:16526"/>
        <dbReference type="ChEBI" id="CHEBI:46911"/>
        <dbReference type="ChEBI" id="CHEBI:326268"/>
        <dbReference type="EC" id="4.1.1.17"/>
    </reaction>
</comment>
<evidence type="ECO:0000256" key="2">
    <source>
        <dbReference type="ARBA" id="ARBA00008872"/>
    </source>
</evidence>
<comment type="pathway">
    <text evidence="5">Amine and polyamine biosynthesis; putrescine biosynthesis via L-ornithine pathway; putrescine from L-ornithine: step 1/1.</text>
</comment>
<dbReference type="PRINTS" id="PR01179">
    <property type="entry name" value="ODADCRBXLASE"/>
</dbReference>
<name>A0A3S2YPA6_9HYPH</name>
<dbReference type="EMBL" id="SACP01000017">
    <property type="protein sequence ID" value="RVU16197.1"/>
    <property type="molecule type" value="Genomic_DNA"/>
</dbReference>
<keyword evidence="11" id="KW-1185">Reference proteome</keyword>
<dbReference type="InterPro" id="IPR002433">
    <property type="entry name" value="Orn_de-COase"/>
</dbReference>
<keyword evidence="3 8" id="KW-0663">Pyridoxal phosphate</keyword>
<dbReference type="PRINTS" id="PR01182">
    <property type="entry name" value="ORNDCRBXLASE"/>
</dbReference>
<evidence type="ECO:0000256" key="3">
    <source>
        <dbReference type="ARBA" id="ARBA00022898"/>
    </source>
</evidence>
<dbReference type="AlphaFoldDB" id="A0A3S2YPA6"/>
<dbReference type="FunFam" id="3.20.20.10:FF:000008">
    <property type="entry name" value="Ornithine decarboxylase"/>
    <property type="match status" value="1"/>
</dbReference>
<comment type="cofactor">
    <cofactor evidence="1 8">
        <name>pyridoxal 5'-phosphate</name>
        <dbReference type="ChEBI" id="CHEBI:597326"/>
    </cofactor>
</comment>
<organism evidence="10 11">
    <name type="scientific">Methylobacterium oryzihabitans</name>
    <dbReference type="NCBI Taxonomy" id="2499852"/>
    <lineage>
        <taxon>Bacteria</taxon>
        <taxon>Pseudomonadati</taxon>
        <taxon>Pseudomonadota</taxon>
        <taxon>Alphaproteobacteria</taxon>
        <taxon>Hyphomicrobiales</taxon>
        <taxon>Methylobacteriaceae</taxon>
        <taxon>Methylobacterium</taxon>
    </lineage>
</organism>
<evidence type="ECO:0000256" key="5">
    <source>
        <dbReference type="ARBA" id="ARBA00034115"/>
    </source>
</evidence>
<comment type="caution">
    <text evidence="10">The sequence shown here is derived from an EMBL/GenBank/DDBJ whole genome shotgun (WGS) entry which is preliminary data.</text>
</comment>
<dbReference type="CDD" id="cd00622">
    <property type="entry name" value="PLPDE_III_ODC"/>
    <property type="match status" value="1"/>
</dbReference>
<dbReference type="PROSITE" id="PS00878">
    <property type="entry name" value="ODR_DC_2_1"/>
    <property type="match status" value="1"/>
</dbReference>
<dbReference type="FunFam" id="2.40.37.10:FF:000004">
    <property type="entry name" value="Ornithine decarboxylase"/>
    <property type="match status" value="1"/>
</dbReference>
<dbReference type="PANTHER" id="PTHR11482">
    <property type="entry name" value="ARGININE/DIAMINOPIMELATE/ORNITHINE DECARBOXYLASE"/>
    <property type="match status" value="1"/>
</dbReference>
<comment type="similarity">
    <text evidence="2">Belongs to the Orn/Lys/Arg decarboxylase class-II family.</text>
</comment>
<keyword evidence="4" id="KW-0456">Lyase</keyword>
<evidence type="ECO:0000313" key="11">
    <source>
        <dbReference type="Proteomes" id="UP000286997"/>
    </source>
</evidence>
<dbReference type="InterPro" id="IPR022653">
    <property type="entry name" value="De-COase2_pyr-phos_BS"/>
</dbReference>
<dbReference type="PANTHER" id="PTHR11482:SF6">
    <property type="entry name" value="ORNITHINE DECARBOXYLASE 1-RELATED"/>
    <property type="match status" value="1"/>
</dbReference>
<dbReference type="GO" id="GO:0004586">
    <property type="term" value="F:ornithine decarboxylase activity"/>
    <property type="evidence" value="ECO:0007669"/>
    <property type="project" value="UniProtKB-EC"/>
</dbReference>
<proteinExistence type="inferred from homology"/>
<feature type="domain" description="Orn/DAP/Arg decarboxylase 2 N-terminal" evidence="9">
    <location>
        <begin position="29"/>
        <end position="269"/>
    </location>
</feature>
<dbReference type="Gene3D" id="3.20.20.10">
    <property type="entry name" value="Alanine racemase"/>
    <property type="match status" value="1"/>
</dbReference>
<dbReference type="InterPro" id="IPR000183">
    <property type="entry name" value="Orn/DAP/Arg_de-COase"/>
</dbReference>
<dbReference type="GO" id="GO:0033387">
    <property type="term" value="P:putrescine biosynthetic process from arginine, via ornithine"/>
    <property type="evidence" value="ECO:0007669"/>
    <property type="project" value="TreeGrafter"/>
</dbReference>
<feature type="active site" description="Proton donor" evidence="8">
    <location>
        <position position="336"/>
    </location>
</feature>
<dbReference type="RefSeq" id="WP_127731553.1">
    <property type="nucleotide sequence ID" value="NZ_SACP01000017.1"/>
</dbReference>
<gene>
    <name evidence="10" type="ORF">EOE48_17770</name>
</gene>